<keyword evidence="2" id="KW-0418">Kinase</keyword>
<dbReference type="Pfam" id="PF01636">
    <property type="entry name" value="APH"/>
    <property type="match status" value="1"/>
</dbReference>
<evidence type="ECO:0000259" key="1">
    <source>
        <dbReference type="Pfam" id="PF01636"/>
    </source>
</evidence>
<reference evidence="2" key="1">
    <citation type="submission" date="2023-03" db="EMBL/GenBank/DDBJ databases">
        <title>Massive genome expansion in bonnet fungi (Mycena s.s.) driven by repeated elements and novel gene families across ecological guilds.</title>
        <authorList>
            <consortium name="Lawrence Berkeley National Laboratory"/>
            <person name="Harder C.B."/>
            <person name="Miyauchi S."/>
            <person name="Viragh M."/>
            <person name="Kuo A."/>
            <person name="Thoen E."/>
            <person name="Andreopoulos B."/>
            <person name="Lu D."/>
            <person name="Skrede I."/>
            <person name="Drula E."/>
            <person name="Henrissat B."/>
            <person name="Morin E."/>
            <person name="Kohler A."/>
            <person name="Barry K."/>
            <person name="LaButti K."/>
            <person name="Morin E."/>
            <person name="Salamov A."/>
            <person name="Lipzen A."/>
            <person name="Mereny Z."/>
            <person name="Hegedus B."/>
            <person name="Baldrian P."/>
            <person name="Stursova M."/>
            <person name="Weitz H."/>
            <person name="Taylor A."/>
            <person name="Grigoriev I.V."/>
            <person name="Nagy L.G."/>
            <person name="Martin F."/>
            <person name="Kauserud H."/>
        </authorList>
    </citation>
    <scope>NUCLEOTIDE SEQUENCE</scope>
    <source>
        <strain evidence="2">CBHHK182m</strain>
    </source>
</reference>
<protein>
    <submittedName>
        <fullName evidence="2">Kinase-like domain-containing protein</fullName>
    </submittedName>
</protein>
<dbReference type="Gene3D" id="3.30.200.20">
    <property type="entry name" value="Phosphorylase Kinase, domain 1"/>
    <property type="match status" value="1"/>
</dbReference>
<evidence type="ECO:0000313" key="3">
    <source>
        <dbReference type="Proteomes" id="UP001215598"/>
    </source>
</evidence>
<gene>
    <name evidence="2" type="ORF">B0H16DRAFT_1609846</name>
</gene>
<comment type="caution">
    <text evidence="2">The sequence shown here is derived from an EMBL/GenBank/DDBJ whole genome shotgun (WGS) entry which is preliminary data.</text>
</comment>
<accession>A0AAD7HDA5</accession>
<sequence>MTMTIHTPASLVKTFQDHLGGIKHHIREGIERVIQSFNVEALAKRASSVMGKECTSISPIAQGGYNSVFVVTFGDGTDVLIRIAGSSHNEPLSDELAKLVFDSEVATLKYLEANTTIPVPKIYYSNSDPEEAGANFMIIERLDGVNLDYVWYRMSDEQQEHIVAQWALMHAELSKQTFEAIGCLTTQAGAVGPLLPPSDEPYHLRKPHWGPFRSTPEFLEGHVRSALDGLAADSEKRPFLERLLVAIRALPEEQFHDERFVLSHGDLSIANILYTPPSNVVGIIDWQGSSVLPVWATFLRSDFLCGMQNEVALRGMLETTEDATLPVALHPILWELLSLATGNEDQGLQNLRTRIDALAGSFTWLSDPLLLLLEE</sequence>
<dbReference type="SUPFAM" id="SSF56112">
    <property type="entry name" value="Protein kinase-like (PK-like)"/>
    <property type="match status" value="1"/>
</dbReference>
<name>A0AAD7HDA5_9AGAR</name>
<feature type="domain" description="Aminoglycoside phosphotransferase" evidence="1">
    <location>
        <begin position="57"/>
        <end position="294"/>
    </location>
</feature>
<dbReference type="InterPro" id="IPR051678">
    <property type="entry name" value="AGP_Transferase"/>
</dbReference>
<organism evidence="2 3">
    <name type="scientific">Mycena metata</name>
    <dbReference type="NCBI Taxonomy" id="1033252"/>
    <lineage>
        <taxon>Eukaryota</taxon>
        <taxon>Fungi</taxon>
        <taxon>Dikarya</taxon>
        <taxon>Basidiomycota</taxon>
        <taxon>Agaricomycotina</taxon>
        <taxon>Agaricomycetes</taxon>
        <taxon>Agaricomycetidae</taxon>
        <taxon>Agaricales</taxon>
        <taxon>Marasmiineae</taxon>
        <taxon>Mycenaceae</taxon>
        <taxon>Mycena</taxon>
    </lineage>
</organism>
<dbReference type="GO" id="GO:0016301">
    <property type="term" value="F:kinase activity"/>
    <property type="evidence" value="ECO:0007669"/>
    <property type="project" value="UniProtKB-KW"/>
</dbReference>
<dbReference type="PANTHER" id="PTHR21310:SF15">
    <property type="entry name" value="AMINOGLYCOSIDE PHOSPHOTRANSFERASE DOMAIN-CONTAINING PROTEIN"/>
    <property type="match status" value="1"/>
</dbReference>
<dbReference type="CDD" id="cd05120">
    <property type="entry name" value="APH_ChoK_like"/>
    <property type="match status" value="1"/>
</dbReference>
<dbReference type="Gene3D" id="3.90.1200.10">
    <property type="match status" value="1"/>
</dbReference>
<dbReference type="EMBL" id="JARKIB010000269">
    <property type="protein sequence ID" value="KAJ7718083.1"/>
    <property type="molecule type" value="Genomic_DNA"/>
</dbReference>
<dbReference type="InterPro" id="IPR002575">
    <property type="entry name" value="Aminoglycoside_PTrfase"/>
</dbReference>
<keyword evidence="3" id="KW-1185">Reference proteome</keyword>
<dbReference type="PANTHER" id="PTHR21310">
    <property type="entry name" value="AMINOGLYCOSIDE PHOSPHOTRANSFERASE-RELATED-RELATED"/>
    <property type="match status" value="1"/>
</dbReference>
<dbReference type="InterPro" id="IPR011009">
    <property type="entry name" value="Kinase-like_dom_sf"/>
</dbReference>
<dbReference type="Proteomes" id="UP001215598">
    <property type="component" value="Unassembled WGS sequence"/>
</dbReference>
<evidence type="ECO:0000313" key="2">
    <source>
        <dbReference type="EMBL" id="KAJ7718083.1"/>
    </source>
</evidence>
<keyword evidence="2" id="KW-0808">Transferase</keyword>
<proteinExistence type="predicted"/>
<dbReference type="AlphaFoldDB" id="A0AAD7HDA5"/>